<evidence type="ECO:0000259" key="2">
    <source>
        <dbReference type="PROSITE" id="PS51286"/>
    </source>
</evidence>
<proteinExistence type="predicted"/>
<keyword evidence="4" id="KW-1185">Reference proteome</keyword>
<sequence length="560" mass="63480">MGRSCQAEEPISWPWSLGETPAPTSSNKDEPPSQPEQKAESHKRPPRLSKRVMKMVRSIERLYRPPATSGMEASSINKVAASAPGTLHTLKVIDDSKKEIASDPPPVDPGEYDGIKGLVKSIYRSATGRVFNDALWKRYVHRLSVVAGTMQPADICLVMYSFAKVRYAWRLSATWMPRYRDQQLLKILNPLIVRHISGLSCSGAALILNSLKRLELSNYDIIDLATNEICIKMDTANMQDITLTANALSFFQVYHQRFWNMLFKAVSLRHHQMTPLQAALVLAALAKLDIRHPMLLRLLKDKLRPAVERNELTQELLTLTFHSFAKLNFSAKNLYEASILKYQSMLDENPETVDAQSLVLYLYTAVCMLDMPLHQTVEKSLKLLCNQKDVLKNYKAIKLKYVVDHLKTKQPGGCPSPNLNGASALLEACCSDVKGLVAKVEQYKLRNVRRRLSRWCMEVSRMLATQNVNHARNVWFDYIHADVHIKELGVVIKCAGPFSYYAMSSQLTVFAQVEIDTLSMKGFKVCVIPYHEWNALKTDKAKLDYLKKLSESWTIVEPIP</sequence>
<reference evidence="4" key="1">
    <citation type="journal article" date="2014" name="Nucleic Acids Res.">
        <title>The evolutionary dynamics of variant antigen genes in Babesia reveal a history of genomic innovation underlying host-parasite interaction.</title>
        <authorList>
            <person name="Jackson A.P."/>
            <person name="Otto T.D."/>
            <person name="Darby A."/>
            <person name="Ramaprasad A."/>
            <person name="Xia D."/>
            <person name="Echaide I.E."/>
            <person name="Farber M."/>
            <person name="Gahlot S."/>
            <person name="Gamble J."/>
            <person name="Gupta D."/>
            <person name="Gupta Y."/>
            <person name="Jackson L."/>
            <person name="Malandrin L."/>
            <person name="Malas T.B."/>
            <person name="Moussa E."/>
            <person name="Nair M."/>
            <person name="Reid A.J."/>
            <person name="Sanders M."/>
            <person name="Sharma J."/>
            <person name="Tracey A."/>
            <person name="Quail M.A."/>
            <person name="Weir W."/>
            <person name="Wastling J.M."/>
            <person name="Hall N."/>
            <person name="Willadsen P."/>
            <person name="Lingelbach K."/>
            <person name="Shiels B."/>
            <person name="Tait A."/>
            <person name="Berriman M."/>
            <person name="Allred D.R."/>
            <person name="Pain A."/>
        </authorList>
    </citation>
    <scope>NUCLEOTIDE SEQUENCE [LARGE SCALE GENOMIC DNA]</scope>
    <source>
        <strain evidence="4">Bond</strain>
    </source>
</reference>
<dbReference type="Proteomes" id="UP000033188">
    <property type="component" value="Chromosome 1"/>
</dbReference>
<accession>A0A061DAB1</accession>
<evidence type="ECO:0000313" key="3">
    <source>
        <dbReference type="EMBL" id="CDR94675.1"/>
    </source>
</evidence>
<evidence type="ECO:0000313" key="4">
    <source>
        <dbReference type="Proteomes" id="UP000033188"/>
    </source>
</evidence>
<dbReference type="InterPro" id="IPR058917">
    <property type="entry name" value="RESC6_dom"/>
</dbReference>
<name>A0A061DAB1_BABBI</name>
<dbReference type="AlphaFoldDB" id="A0A061DAB1"/>
<dbReference type="Pfam" id="PF26188">
    <property type="entry name" value="RESC6"/>
    <property type="match status" value="1"/>
</dbReference>
<gene>
    <name evidence="3" type="ORF">BBBOND_0109730</name>
</gene>
<dbReference type="EMBL" id="LK391707">
    <property type="protein sequence ID" value="CDR94675.1"/>
    <property type="molecule type" value="Genomic_DNA"/>
</dbReference>
<dbReference type="PROSITE" id="PS51286">
    <property type="entry name" value="RAP"/>
    <property type="match status" value="1"/>
</dbReference>
<dbReference type="KEGG" id="bbig:BBBOND_0109730"/>
<dbReference type="OMA" id="IIPYYEW"/>
<evidence type="ECO:0000256" key="1">
    <source>
        <dbReference type="SAM" id="MobiDB-lite"/>
    </source>
</evidence>
<dbReference type="Pfam" id="PF08373">
    <property type="entry name" value="RAP"/>
    <property type="match status" value="1"/>
</dbReference>
<dbReference type="InterPro" id="IPR013584">
    <property type="entry name" value="RAP"/>
</dbReference>
<dbReference type="GeneID" id="24563216"/>
<feature type="compositionally biased region" description="Basic and acidic residues" evidence="1">
    <location>
        <begin position="27"/>
        <end position="43"/>
    </location>
</feature>
<dbReference type="RefSeq" id="XP_012766861.1">
    <property type="nucleotide sequence ID" value="XM_012911407.1"/>
</dbReference>
<dbReference type="SMART" id="SM00952">
    <property type="entry name" value="RAP"/>
    <property type="match status" value="1"/>
</dbReference>
<feature type="domain" description="RAP" evidence="2">
    <location>
        <begin position="490"/>
        <end position="548"/>
    </location>
</feature>
<dbReference type="OrthoDB" id="385235at2759"/>
<organism evidence="3 4">
    <name type="scientific">Babesia bigemina</name>
    <dbReference type="NCBI Taxonomy" id="5866"/>
    <lineage>
        <taxon>Eukaryota</taxon>
        <taxon>Sar</taxon>
        <taxon>Alveolata</taxon>
        <taxon>Apicomplexa</taxon>
        <taxon>Aconoidasida</taxon>
        <taxon>Piroplasmida</taxon>
        <taxon>Babesiidae</taxon>
        <taxon>Babesia</taxon>
    </lineage>
</organism>
<feature type="region of interest" description="Disordered" evidence="1">
    <location>
        <begin position="1"/>
        <end position="52"/>
    </location>
</feature>
<dbReference type="VEuPathDB" id="PiroplasmaDB:BBBOND_0109730"/>
<protein>
    <recommendedName>
        <fullName evidence="2">RAP domain-containing protein</fullName>
    </recommendedName>
</protein>